<dbReference type="Pfam" id="PF00622">
    <property type="entry name" value="SPRY"/>
    <property type="match status" value="1"/>
</dbReference>
<dbReference type="Gene3D" id="2.60.120.920">
    <property type="match status" value="1"/>
</dbReference>
<feature type="domain" description="B30.2/SPRY" evidence="6">
    <location>
        <begin position="325"/>
        <end position="516"/>
    </location>
</feature>
<feature type="compositionally biased region" description="Pro residues" evidence="5">
    <location>
        <begin position="1"/>
        <end position="10"/>
    </location>
</feature>
<dbReference type="InterPro" id="IPR013320">
    <property type="entry name" value="ConA-like_dom_sf"/>
</dbReference>
<name>A0A9P7XR94_9FUNG</name>
<feature type="region of interest" description="Disordered" evidence="5">
    <location>
        <begin position="1"/>
        <end position="35"/>
    </location>
</feature>
<feature type="region of interest" description="Disordered" evidence="5">
    <location>
        <begin position="225"/>
        <end position="249"/>
    </location>
</feature>
<sequence>MSPLLPPPLPSSTRHKSPTYSPYRHQDKDFDYDNNDEDLFNRLEELVKQQARISEQSLLEEEERRYQQDSYEQVLDPQGTLNDVNSNNVDFDLDLDDNTGDHLFDYPSPDHHYNNPSPTFPPPRFVHTLTSRPFNPLPSSVLYPYKNDRHPSSQFYPAASPSHYSNQHNPYEPNEQLPLSQSRYFPSPTTYPYHDWRPTTTYPPSYRQTFLASRNGYSNNIDPTFRDPFPGPYPTLTTTPQPTDPDRDGDDLDLTWLVAFVLTTAFIISIVSAIRTCGQKAGWLTGSSVSLSSSPASSSSPHHRRNGGTGRGGRRGFGNALLVPDSEVDPEATPDRLNTLSDADRQAYDAAEVSAWEFEPSYDHQLYVHDRTELSFFDRVASVQTNLPLPKQQEVYYWEVKMFEKSPRTTIAIGVATKPYPSTRLPGWNRHSAGYFSNNGQKYCNSLWSGVPFGPTYFEGDVVGCGYRPRNGTIFFTRNGKRIDDAFTGYGRTNLFPTVGATGPCVLHINFGQSGFVFVEANVKKWGLAPAAGSLAPPPAYGSELGSILLEAAGSGAAAAAGSGSGMLPQRFTSSSSSGSLAGTGRPIMQHSSPSRTRISPAIGNGGADGLSPVPITAANMSAPPPNYSSLDRYGHPRTDQPSLVAQVQGLVDDDDTASIASDDSTGSATLLLNDALLDHDIDDHHDV</sequence>
<evidence type="ECO:0000313" key="8">
    <source>
        <dbReference type="Proteomes" id="UP000707451"/>
    </source>
</evidence>
<dbReference type="PANTHER" id="PTHR12864">
    <property type="entry name" value="RAN BINDING PROTEIN 9-RELATED"/>
    <property type="match status" value="1"/>
</dbReference>
<dbReference type="InterPro" id="IPR035780">
    <property type="entry name" value="SPRY_Ssh4-like"/>
</dbReference>
<keyword evidence="3" id="KW-1133">Transmembrane helix</keyword>
<dbReference type="SUPFAM" id="SSF49899">
    <property type="entry name" value="Concanavalin A-like lectins/glucanases"/>
    <property type="match status" value="1"/>
</dbReference>
<gene>
    <name evidence="7" type="primary">SSH4_1</name>
    <name evidence="7" type="ORF">KI688_003042</name>
</gene>
<dbReference type="CDD" id="cd12910">
    <property type="entry name" value="SPRY_SSH4_like"/>
    <property type="match status" value="1"/>
</dbReference>
<evidence type="ECO:0000259" key="6">
    <source>
        <dbReference type="PROSITE" id="PS50188"/>
    </source>
</evidence>
<proteinExistence type="predicted"/>
<organism evidence="7 8">
    <name type="scientific">Linnemannia hyalina</name>
    <dbReference type="NCBI Taxonomy" id="64524"/>
    <lineage>
        <taxon>Eukaryota</taxon>
        <taxon>Fungi</taxon>
        <taxon>Fungi incertae sedis</taxon>
        <taxon>Mucoromycota</taxon>
        <taxon>Mortierellomycotina</taxon>
        <taxon>Mortierellomycetes</taxon>
        <taxon>Mortierellales</taxon>
        <taxon>Mortierellaceae</taxon>
        <taxon>Linnemannia</taxon>
    </lineage>
</organism>
<feature type="region of interest" description="Disordered" evidence="5">
    <location>
        <begin position="569"/>
        <end position="597"/>
    </location>
</feature>
<dbReference type="Proteomes" id="UP000707451">
    <property type="component" value="Unassembled WGS sequence"/>
</dbReference>
<dbReference type="InterPro" id="IPR043136">
    <property type="entry name" value="B30.2/SPRY_sf"/>
</dbReference>
<keyword evidence="2" id="KW-0812">Transmembrane</keyword>
<dbReference type="InterPro" id="IPR001870">
    <property type="entry name" value="B30.2/SPRY"/>
</dbReference>
<evidence type="ECO:0000256" key="2">
    <source>
        <dbReference type="ARBA" id="ARBA00022692"/>
    </source>
</evidence>
<dbReference type="SMART" id="SM00449">
    <property type="entry name" value="SPRY"/>
    <property type="match status" value="1"/>
</dbReference>
<evidence type="ECO:0000256" key="1">
    <source>
        <dbReference type="ARBA" id="ARBA00004167"/>
    </source>
</evidence>
<dbReference type="InterPro" id="IPR003877">
    <property type="entry name" value="SPRY_dom"/>
</dbReference>
<evidence type="ECO:0000256" key="3">
    <source>
        <dbReference type="ARBA" id="ARBA00022989"/>
    </source>
</evidence>
<dbReference type="GO" id="GO:0016020">
    <property type="term" value="C:membrane"/>
    <property type="evidence" value="ECO:0007669"/>
    <property type="project" value="UniProtKB-SubCell"/>
</dbReference>
<comment type="subcellular location">
    <subcellularLocation>
        <location evidence="1">Membrane</location>
        <topology evidence="1">Single-pass membrane protein</topology>
    </subcellularLocation>
</comment>
<feature type="region of interest" description="Disordered" evidence="5">
    <location>
        <begin position="288"/>
        <end position="334"/>
    </location>
</feature>
<evidence type="ECO:0000256" key="4">
    <source>
        <dbReference type="ARBA" id="ARBA00023136"/>
    </source>
</evidence>
<comment type="caution">
    <text evidence="7">The sequence shown here is derived from an EMBL/GenBank/DDBJ whole genome shotgun (WGS) entry which is preliminary data.</text>
</comment>
<reference evidence="7" key="1">
    <citation type="submission" date="2021-06" db="EMBL/GenBank/DDBJ databases">
        <title>Genome Sequence of Mortierella hyaline Strain SCG-10, a Cold-Adapted, Nitrate-Reducing Fungus Isolated from Soil in Minnesota, USA.</title>
        <authorList>
            <person name="Aldossari N."/>
        </authorList>
    </citation>
    <scope>NUCLEOTIDE SEQUENCE</scope>
    <source>
        <strain evidence="7">SCG-10</strain>
    </source>
</reference>
<evidence type="ECO:0000313" key="7">
    <source>
        <dbReference type="EMBL" id="KAG9064783.1"/>
    </source>
</evidence>
<dbReference type="PROSITE" id="PS50188">
    <property type="entry name" value="B302_SPRY"/>
    <property type="match status" value="1"/>
</dbReference>
<dbReference type="InterPro" id="IPR050618">
    <property type="entry name" value="Ubq-SigPath_Reg"/>
</dbReference>
<dbReference type="OrthoDB" id="258495at2759"/>
<keyword evidence="8" id="KW-1185">Reference proteome</keyword>
<feature type="compositionally biased region" description="Low complexity" evidence="5">
    <location>
        <begin position="288"/>
        <end position="300"/>
    </location>
</feature>
<dbReference type="EMBL" id="JAHRHY010000013">
    <property type="protein sequence ID" value="KAG9064783.1"/>
    <property type="molecule type" value="Genomic_DNA"/>
</dbReference>
<keyword evidence="4" id="KW-0472">Membrane</keyword>
<feature type="region of interest" description="Disordered" evidence="5">
    <location>
        <begin position="145"/>
        <end position="182"/>
    </location>
</feature>
<protein>
    <submittedName>
        <fullName evidence="7">Rsp5p-dependent ubiquitination, sorting of cargo proteins at the multivesicular body</fullName>
    </submittedName>
</protein>
<evidence type="ECO:0000256" key="5">
    <source>
        <dbReference type="SAM" id="MobiDB-lite"/>
    </source>
</evidence>
<dbReference type="AlphaFoldDB" id="A0A9P7XR94"/>
<accession>A0A9P7XR94</accession>